<evidence type="ECO:0000313" key="1">
    <source>
        <dbReference type="EMBL" id="CCE92522.1"/>
    </source>
</evidence>
<accession>G8ZV78</accession>
<dbReference type="EMBL" id="HE616746">
    <property type="protein sequence ID" value="CCE92522.1"/>
    <property type="molecule type" value="Genomic_DNA"/>
</dbReference>
<keyword evidence="2" id="KW-1185">Reference proteome</keyword>
<dbReference type="AlphaFoldDB" id="G8ZV78"/>
<organism evidence="1 2">
    <name type="scientific">Torulaspora delbrueckii</name>
    <name type="common">Yeast</name>
    <name type="synonym">Candida colliculosa</name>
    <dbReference type="NCBI Taxonomy" id="4950"/>
    <lineage>
        <taxon>Eukaryota</taxon>
        <taxon>Fungi</taxon>
        <taxon>Dikarya</taxon>
        <taxon>Ascomycota</taxon>
        <taxon>Saccharomycotina</taxon>
        <taxon>Saccharomycetes</taxon>
        <taxon>Saccharomycetales</taxon>
        <taxon>Saccharomycetaceae</taxon>
        <taxon>Torulaspora</taxon>
    </lineage>
</organism>
<name>G8ZV78_TORDE</name>
<protein>
    <submittedName>
        <fullName evidence="1">Uncharacterized protein</fullName>
    </submittedName>
</protein>
<dbReference type="HOGENOM" id="CLU_036495_0_0_1"/>
<proteinExistence type="predicted"/>
<dbReference type="eggNOG" id="ENOG502RZQF">
    <property type="taxonomic scope" value="Eukaryota"/>
</dbReference>
<sequence length="411" mass="46896">MIVIQQYNDHFLFFGSSGLIGSLTLKELLKADLYLGNPENIQKRLNTCEHLNLSNFRFNKLIYCINRKIGYKNILLDNEQYLKADKLAPISFNKADYRFEKITSICPSVKKHSNQSLVNNVSDESGTLYIHNNSAGNVLKYHRSMQTYQVEYKSENSKKLLITFNFVILQIACPDSSKWCELLPDIFSGCVALRSEAEPDGTTNKLPPLDEIPTMICTLGAGSRQSKAKRHYVDYELTFKLAQSFNNCEGKRLVIVTTFNNILIRHLLPYFRTKSKLENDLQHKLKPRLGKLVVLRPGPLVGEHGRPLTKSLTIGHSTNMLKQILYYKEYCFQCKLALFKEFRRIGFRTRASELIARTMYRKPGSWMLGYCIPATKAAYVAASKATDEASDEASDPVEIITSEQMDHIALH</sequence>
<dbReference type="InParanoid" id="G8ZV78"/>
<dbReference type="RefSeq" id="XP_003681733.1">
    <property type="nucleotide sequence ID" value="XM_003681685.1"/>
</dbReference>
<dbReference type="OrthoDB" id="4067292at2759"/>
<gene>
    <name evidence="1" type="primary">TDEL0E02790</name>
    <name evidence="1" type="ORF">TDEL_0E02790</name>
</gene>
<dbReference type="Proteomes" id="UP000005627">
    <property type="component" value="Chromosome 5"/>
</dbReference>
<reference evidence="1 2" key="1">
    <citation type="journal article" date="2011" name="Proc. Natl. Acad. Sci. U.S.A.">
        <title>Evolutionary erosion of yeast sex chromosomes by mating-type switching accidents.</title>
        <authorList>
            <person name="Gordon J.L."/>
            <person name="Armisen D."/>
            <person name="Proux-Wera E."/>
            <person name="Oheigeartaigh S.S."/>
            <person name="Byrne K.P."/>
            <person name="Wolfe K.H."/>
        </authorList>
    </citation>
    <scope>NUCLEOTIDE SEQUENCE [LARGE SCALE GENOMIC DNA]</scope>
    <source>
        <strain evidence="2">ATCC 10662 / CBS 1146 / NBRC 0425 / NCYC 2629 / NRRL Y-866</strain>
    </source>
</reference>
<dbReference type="KEGG" id="tdl:TDEL_0E02790"/>
<dbReference type="GeneID" id="11503923"/>
<dbReference type="FunCoup" id="G8ZV78">
    <property type="interactions" value="28"/>
</dbReference>
<dbReference type="InterPro" id="IPR014843">
    <property type="entry name" value="Him1/Fmp52"/>
</dbReference>
<dbReference type="GO" id="GO:0006281">
    <property type="term" value="P:DNA repair"/>
    <property type="evidence" value="ECO:0007669"/>
    <property type="project" value="EnsemblFungi"/>
</dbReference>
<evidence type="ECO:0000313" key="2">
    <source>
        <dbReference type="Proteomes" id="UP000005627"/>
    </source>
</evidence>
<dbReference type="Pfam" id="PF08732">
    <property type="entry name" value="HIM1"/>
    <property type="match status" value="1"/>
</dbReference>
<dbReference type="SUPFAM" id="SSF51735">
    <property type="entry name" value="NAD(P)-binding Rossmann-fold domains"/>
    <property type="match status" value="1"/>
</dbReference>
<dbReference type="Gene3D" id="3.40.50.720">
    <property type="entry name" value="NAD(P)-binding Rossmann-like Domain"/>
    <property type="match status" value="1"/>
</dbReference>
<dbReference type="STRING" id="1076872.G8ZV78"/>
<dbReference type="InterPro" id="IPR036291">
    <property type="entry name" value="NAD(P)-bd_dom_sf"/>
</dbReference>